<accession>A0A8T4J138</accession>
<dbReference type="SUPFAM" id="SSF51735">
    <property type="entry name" value="NAD(P)-binding Rossmann-fold domains"/>
    <property type="match status" value="1"/>
</dbReference>
<reference evidence="1" key="1">
    <citation type="submission" date="2021-04" db="EMBL/GenBank/DDBJ databases">
        <title>Sequencing of actinobacteria type strains.</title>
        <authorList>
            <person name="Nguyen G.-S."/>
            <person name="Wentzel A."/>
        </authorList>
    </citation>
    <scope>NUCLEOTIDE SEQUENCE</scope>
    <source>
        <strain evidence="1">DSM 42095</strain>
    </source>
</reference>
<comment type="caution">
    <text evidence="1">The sequence shown here is derived from an EMBL/GenBank/DDBJ whole genome shotgun (WGS) entry which is preliminary data.</text>
</comment>
<dbReference type="InterPro" id="IPR036291">
    <property type="entry name" value="NAD(P)-bd_dom_sf"/>
</dbReference>
<dbReference type="EMBL" id="JAGSMN010001451">
    <property type="protein sequence ID" value="MBR7678431.1"/>
    <property type="molecule type" value="Genomic_DNA"/>
</dbReference>
<dbReference type="Gene3D" id="3.90.25.10">
    <property type="entry name" value="UDP-galactose 4-epimerase, domain 1"/>
    <property type="match status" value="1"/>
</dbReference>
<evidence type="ECO:0000313" key="2">
    <source>
        <dbReference type="Proteomes" id="UP000675554"/>
    </source>
</evidence>
<proteinExistence type="predicted"/>
<keyword evidence="2" id="KW-1185">Reference proteome</keyword>
<evidence type="ECO:0000313" key="1">
    <source>
        <dbReference type="EMBL" id="MBR7678431.1"/>
    </source>
</evidence>
<dbReference type="Proteomes" id="UP000675554">
    <property type="component" value="Unassembled WGS sequence"/>
</dbReference>
<sequence>MSLNEAIDVLRSLAGPVKVERVGTAPRDVRDTGADISLAARAFGYVPRVALRDGLATMLDEHWPGWREKGTGA</sequence>
<gene>
    <name evidence="1" type="ORF">KDA82_36790</name>
</gene>
<feature type="non-terminal residue" evidence="1">
    <location>
        <position position="73"/>
    </location>
</feature>
<dbReference type="AlphaFoldDB" id="A0A8T4J138"/>
<name>A0A8T4J138_9ACTN</name>
<organism evidence="1 2">
    <name type="scientific">Streptomyces daliensis</name>
    <dbReference type="NCBI Taxonomy" id="299421"/>
    <lineage>
        <taxon>Bacteria</taxon>
        <taxon>Bacillati</taxon>
        <taxon>Actinomycetota</taxon>
        <taxon>Actinomycetes</taxon>
        <taxon>Kitasatosporales</taxon>
        <taxon>Streptomycetaceae</taxon>
        <taxon>Streptomyces</taxon>
    </lineage>
</organism>
<protein>
    <submittedName>
        <fullName evidence="1">Uncharacterized protein</fullName>
    </submittedName>
</protein>